<feature type="domain" description="Protein FecR C-terminal" evidence="3">
    <location>
        <begin position="278"/>
        <end position="345"/>
    </location>
</feature>
<keyword evidence="1" id="KW-0472">Membrane</keyword>
<accession>A0A1N7P3E9</accession>
<dbReference type="PIRSF" id="PIRSF018266">
    <property type="entry name" value="FecR"/>
    <property type="match status" value="1"/>
</dbReference>
<dbReference type="PANTHER" id="PTHR30273">
    <property type="entry name" value="PERIPLASMIC SIGNAL SENSOR AND SIGMA FACTOR ACTIVATOR FECR-RELATED"/>
    <property type="match status" value="1"/>
</dbReference>
<evidence type="ECO:0000259" key="2">
    <source>
        <dbReference type="Pfam" id="PF04773"/>
    </source>
</evidence>
<dbReference type="Pfam" id="PF04773">
    <property type="entry name" value="FecR"/>
    <property type="match status" value="1"/>
</dbReference>
<feature type="domain" description="FecR protein" evidence="2">
    <location>
        <begin position="116"/>
        <end position="212"/>
    </location>
</feature>
<dbReference type="Gene3D" id="2.60.120.1440">
    <property type="match status" value="1"/>
</dbReference>
<protein>
    <submittedName>
        <fullName evidence="4">FecR family protein</fullName>
    </submittedName>
</protein>
<keyword evidence="5" id="KW-1185">Reference proteome</keyword>
<proteinExistence type="predicted"/>
<dbReference type="AlphaFoldDB" id="A0A1N7P3E9"/>
<gene>
    <name evidence="4" type="ORF">SAMN05421788_103158</name>
</gene>
<dbReference type="InterPro" id="IPR012373">
    <property type="entry name" value="Ferrdict_sens_TM"/>
</dbReference>
<evidence type="ECO:0000256" key="1">
    <source>
        <dbReference type="SAM" id="Phobius"/>
    </source>
</evidence>
<dbReference type="InterPro" id="IPR006860">
    <property type="entry name" value="FecR"/>
</dbReference>
<name>A0A1N7P3E9_9BACT</name>
<evidence type="ECO:0000313" key="4">
    <source>
        <dbReference type="EMBL" id="SIT05104.1"/>
    </source>
</evidence>
<dbReference type="InterPro" id="IPR032508">
    <property type="entry name" value="FecR_C"/>
</dbReference>
<organism evidence="4 5">
    <name type="scientific">Filimonas lacunae</name>
    <dbReference type="NCBI Taxonomy" id="477680"/>
    <lineage>
        <taxon>Bacteria</taxon>
        <taxon>Pseudomonadati</taxon>
        <taxon>Bacteroidota</taxon>
        <taxon>Chitinophagia</taxon>
        <taxon>Chitinophagales</taxon>
        <taxon>Chitinophagaceae</taxon>
        <taxon>Filimonas</taxon>
    </lineage>
</organism>
<feature type="transmembrane region" description="Helical" evidence="1">
    <location>
        <begin position="82"/>
        <end position="99"/>
    </location>
</feature>
<evidence type="ECO:0000259" key="3">
    <source>
        <dbReference type="Pfam" id="PF16344"/>
    </source>
</evidence>
<dbReference type="STRING" id="477680.SAMN05421788_103158"/>
<evidence type="ECO:0000313" key="5">
    <source>
        <dbReference type="Proteomes" id="UP000186917"/>
    </source>
</evidence>
<dbReference type="Proteomes" id="UP000186917">
    <property type="component" value="Unassembled WGS sequence"/>
</dbReference>
<dbReference type="Gene3D" id="3.55.50.30">
    <property type="match status" value="1"/>
</dbReference>
<dbReference type="GO" id="GO:0016989">
    <property type="term" value="F:sigma factor antagonist activity"/>
    <property type="evidence" value="ECO:0007669"/>
    <property type="project" value="TreeGrafter"/>
</dbReference>
<reference evidence="5" key="1">
    <citation type="submission" date="2017-01" db="EMBL/GenBank/DDBJ databases">
        <authorList>
            <person name="Varghese N."/>
            <person name="Submissions S."/>
        </authorList>
    </citation>
    <scope>NUCLEOTIDE SEQUENCE [LARGE SCALE GENOMIC DNA]</scope>
    <source>
        <strain evidence="5">DSM 21054</strain>
    </source>
</reference>
<keyword evidence="1" id="KW-1133">Transmembrane helix</keyword>
<sequence length="347" mass="38599">MANEASASELQQLKQFTEQHPEWLQAMDALQQKTDKALNEEEMLKAEQAYALHSVKVQFDSLPPVVAREMVAGRNNKKWKRWLAGGSVVAVLCAGVAIYQKVYTIRDVSGLIHVDQIIAKRGDRKKVVLPDSSQVWVNADSRLSYNGKQFGSANREVWLEGEAFFDVTQKAAQPFIIHTGDLTIKVLGTAFNVKNYPGDATTETSLISGKVQISFKDRPDEQIILRPNEKLIVSNDQSLNKNNHAVTGTEPRITVNTLSAANVAGGQLPETAWLQNEIAFSNTSLAEIGAMLERHFDVTVAFTNQDVMNYRYTGIFKGEDLEKVLAVMKLSKPFNYNINGKKVTITN</sequence>
<dbReference type="PANTHER" id="PTHR30273:SF2">
    <property type="entry name" value="PROTEIN FECR"/>
    <property type="match status" value="1"/>
</dbReference>
<keyword evidence="1" id="KW-0812">Transmembrane</keyword>
<dbReference type="EMBL" id="FTOR01000003">
    <property type="protein sequence ID" value="SIT05104.1"/>
    <property type="molecule type" value="Genomic_DNA"/>
</dbReference>
<dbReference type="Pfam" id="PF16344">
    <property type="entry name" value="FecR_C"/>
    <property type="match status" value="1"/>
</dbReference>